<dbReference type="InParanoid" id="K3WYQ9"/>
<feature type="domain" description="Gelsolin-like" evidence="2">
    <location>
        <begin position="28"/>
        <end position="75"/>
    </location>
</feature>
<dbReference type="eggNOG" id="KOG1985">
    <property type="taxonomic scope" value="Eukaryota"/>
</dbReference>
<dbReference type="Proteomes" id="UP000019132">
    <property type="component" value="Unassembled WGS sequence"/>
</dbReference>
<dbReference type="PANTHER" id="PTHR13803:SF39">
    <property type="entry name" value="SECRETORY 24AB, ISOFORM A"/>
    <property type="match status" value="1"/>
</dbReference>
<reference evidence="3" key="3">
    <citation type="submission" date="2015-02" db="UniProtKB">
        <authorList>
            <consortium name="EnsemblProtists"/>
        </authorList>
    </citation>
    <scope>IDENTIFICATION</scope>
    <source>
        <strain evidence="3">DAOM BR144</strain>
    </source>
</reference>
<dbReference type="Gene3D" id="3.40.20.10">
    <property type="entry name" value="Severin"/>
    <property type="match status" value="1"/>
</dbReference>
<reference evidence="4" key="2">
    <citation type="submission" date="2010-04" db="EMBL/GenBank/DDBJ databases">
        <authorList>
            <person name="Buell R."/>
            <person name="Hamilton J."/>
            <person name="Hostetler J."/>
        </authorList>
    </citation>
    <scope>NUCLEOTIDE SEQUENCE [LARGE SCALE GENOMIC DNA]</scope>
    <source>
        <strain evidence="4">DAOM:BR144</strain>
    </source>
</reference>
<dbReference type="InterPro" id="IPR029006">
    <property type="entry name" value="ADF-H/Gelsolin-like_dom_sf"/>
</dbReference>
<dbReference type="SUPFAM" id="SSF82754">
    <property type="entry name" value="C-terminal, gelsolin-like domain of Sec23/24"/>
    <property type="match status" value="1"/>
</dbReference>
<evidence type="ECO:0000259" key="2">
    <source>
        <dbReference type="Pfam" id="PF00626"/>
    </source>
</evidence>
<dbReference type="GO" id="GO:0000149">
    <property type="term" value="F:SNARE binding"/>
    <property type="evidence" value="ECO:0007669"/>
    <property type="project" value="TreeGrafter"/>
</dbReference>
<keyword evidence="4" id="KW-1185">Reference proteome</keyword>
<evidence type="ECO:0000313" key="4">
    <source>
        <dbReference type="Proteomes" id="UP000019132"/>
    </source>
</evidence>
<dbReference type="STRING" id="431595.K3WYQ9"/>
<evidence type="ECO:0000313" key="3">
    <source>
        <dbReference type="EnsemblProtists" id="PYU1_T010108"/>
    </source>
</evidence>
<dbReference type="VEuPathDB" id="FungiDB:PYU1_G010088"/>
<dbReference type="GO" id="GO:0070971">
    <property type="term" value="C:endoplasmic reticulum exit site"/>
    <property type="evidence" value="ECO:0007669"/>
    <property type="project" value="TreeGrafter"/>
</dbReference>
<accession>K3WYQ9</accession>
<dbReference type="EMBL" id="GL376623">
    <property type="status" value="NOT_ANNOTATED_CDS"/>
    <property type="molecule type" value="Genomic_DNA"/>
</dbReference>
<feature type="compositionally biased region" description="Polar residues" evidence="1">
    <location>
        <begin position="145"/>
        <end position="155"/>
    </location>
</feature>
<dbReference type="GO" id="GO:0030127">
    <property type="term" value="C:COPII vesicle coat"/>
    <property type="evidence" value="ECO:0007669"/>
    <property type="project" value="TreeGrafter"/>
</dbReference>
<dbReference type="InterPro" id="IPR007123">
    <property type="entry name" value="Gelsolin-like_dom"/>
</dbReference>
<organism evidence="3 4">
    <name type="scientific">Globisporangium ultimum (strain ATCC 200006 / CBS 805.95 / DAOM BR144)</name>
    <name type="common">Pythium ultimum</name>
    <dbReference type="NCBI Taxonomy" id="431595"/>
    <lineage>
        <taxon>Eukaryota</taxon>
        <taxon>Sar</taxon>
        <taxon>Stramenopiles</taxon>
        <taxon>Oomycota</taxon>
        <taxon>Peronosporomycetes</taxon>
        <taxon>Pythiales</taxon>
        <taxon>Pythiaceae</taxon>
        <taxon>Globisporangium</taxon>
    </lineage>
</organism>
<reference evidence="4" key="1">
    <citation type="journal article" date="2010" name="Genome Biol.">
        <title>Genome sequence of the necrotrophic plant pathogen Pythium ultimum reveals original pathogenicity mechanisms and effector repertoire.</title>
        <authorList>
            <person name="Levesque C.A."/>
            <person name="Brouwer H."/>
            <person name="Cano L."/>
            <person name="Hamilton J.P."/>
            <person name="Holt C."/>
            <person name="Huitema E."/>
            <person name="Raffaele S."/>
            <person name="Robideau G.P."/>
            <person name="Thines M."/>
            <person name="Win J."/>
            <person name="Zerillo M.M."/>
            <person name="Beakes G.W."/>
            <person name="Boore J.L."/>
            <person name="Busam D."/>
            <person name="Dumas B."/>
            <person name="Ferriera S."/>
            <person name="Fuerstenberg S.I."/>
            <person name="Gachon C.M."/>
            <person name="Gaulin E."/>
            <person name="Govers F."/>
            <person name="Grenville-Briggs L."/>
            <person name="Horner N."/>
            <person name="Hostetler J."/>
            <person name="Jiang R.H."/>
            <person name="Johnson J."/>
            <person name="Krajaejun T."/>
            <person name="Lin H."/>
            <person name="Meijer H.J."/>
            <person name="Moore B."/>
            <person name="Morris P."/>
            <person name="Phuntmart V."/>
            <person name="Puiu D."/>
            <person name="Shetty J."/>
            <person name="Stajich J.E."/>
            <person name="Tripathy S."/>
            <person name="Wawra S."/>
            <person name="van West P."/>
            <person name="Whitty B.R."/>
            <person name="Coutinho P.M."/>
            <person name="Henrissat B."/>
            <person name="Martin F."/>
            <person name="Thomas P.D."/>
            <person name="Tyler B.M."/>
            <person name="De Vries R.P."/>
            <person name="Kamoun S."/>
            <person name="Yandell M."/>
            <person name="Tisserat N."/>
            <person name="Buell C.R."/>
        </authorList>
    </citation>
    <scope>NUCLEOTIDE SEQUENCE</scope>
    <source>
        <strain evidence="4">DAOM:BR144</strain>
    </source>
</reference>
<dbReference type="Pfam" id="PF00626">
    <property type="entry name" value="Gelsolin"/>
    <property type="match status" value="1"/>
</dbReference>
<dbReference type="AlphaFoldDB" id="K3WYQ9"/>
<evidence type="ECO:0000256" key="1">
    <source>
        <dbReference type="SAM" id="MobiDB-lite"/>
    </source>
</evidence>
<dbReference type="PANTHER" id="PTHR13803">
    <property type="entry name" value="SEC24-RELATED PROTEIN"/>
    <property type="match status" value="1"/>
</dbReference>
<dbReference type="HOGENOM" id="CLU_1699076_0_0_1"/>
<dbReference type="InterPro" id="IPR050550">
    <property type="entry name" value="SEC23_SEC24_subfamily"/>
</dbReference>
<dbReference type="GO" id="GO:0090110">
    <property type="term" value="P:COPII-coated vesicle cargo loading"/>
    <property type="evidence" value="ECO:0007669"/>
    <property type="project" value="TreeGrafter"/>
</dbReference>
<dbReference type="GO" id="GO:0008270">
    <property type="term" value="F:zinc ion binding"/>
    <property type="evidence" value="ECO:0007669"/>
    <property type="project" value="TreeGrafter"/>
</dbReference>
<name>K3WYQ9_GLOUD</name>
<sequence>MPPEAGLPLPEEQALGQPEKPIAGANRIVLPPVINLSIERLQCDGVFLLEDSMTLYLWVGRSAPAAFLTSLFGFHTMDGVDCRQVKLLAPHDDTSRRIDSILTAIRQDRRPYMNLVVMREGDPTEGRSSGNWSKTEPVSMVARTPTRNTSDTSVD</sequence>
<protein>
    <recommendedName>
        <fullName evidence="2">Gelsolin-like domain-containing protein</fullName>
    </recommendedName>
</protein>
<dbReference type="EnsemblProtists" id="PYU1_T010108">
    <property type="protein sequence ID" value="PYU1_T010108"/>
    <property type="gene ID" value="PYU1_G010088"/>
</dbReference>
<dbReference type="InterPro" id="IPR036180">
    <property type="entry name" value="Gelsolin-like_dom_sf"/>
</dbReference>
<proteinExistence type="predicted"/>
<feature type="compositionally biased region" description="Polar residues" evidence="1">
    <location>
        <begin position="126"/>
        <end position="136"/>
    </location>
</feature>
<feature type="region of interest" description="Disordered" evidence="1">
    <location>
        <begin position="120"/>
        <end position="155"/>
    </location>
</feature>